<evidence type="ECO:0000313" key="1">
    <source>
        <dbReference type="Proteomes" id="UP000887569"/>
    </source>
</evidence>
<accession>A0A914ZFZ4</accession>
<sequence>MIASLIHYKLAQEPEFLKYRRTLPVFCLENHFLRCFSCTDTKPSMVNLSRIAYKITSNKSAASTNDLRKECN</sequence>
<dbReference type="WBParaSite" id="PgB03_g055_t01">
    <property type="protein sequence ID" value="PgB03_g055_t01"/>
    <property type="gene ID" value="PgB03_g055"/>
</dbReference>
<protein>
    <submittedName>
        <fullName evidence="2">Actin</fullName>
    </submittedName>
</protein>
<dbReference type="Proteomes" id="UP000887569">
    <property type="component" value="Unplaced"/>
</dbReference>
<name>A0A914ZFZ4_PARUN</name>
<keyword evidence="1" id="KW-1185">Reference proteome</keyword>
<organism evidence="1 3">
    <name type="scientific">Parascaris univalens</name>
    <name type="common">Nematode worm</name>
    <dbReference type="NCBI Taxonomy" id="6257"/>
    <lineage>
        <taxon>Eukaryota</taxon>
        <taxon>Metazoa</taxon>
        <taxon>Ecdysozoa</taxon>
        <taxon>Nematoda</taxon>
        <taxon>Chromadorea</taxon>
        <taxon>Rhabditida</taxon>
        <taxon>Spirurina</taxon>
        <taxon>Ascaridomorpha</taxon>
        <taxon>Ascaridoidea</taxon>
        <taxon>Ascarididae</taxon>
        <taxon>Parascaris</taxon>
    </lineage>
</organism>
<evidence type="ECO:0000313" key="3">
    <source>
        <dbReference type="WBParaSite" id="PgB03_g055_t01"/>
    </source>
</evidence>
<evidence type="ECO:0000313" key="2">
    <source>
        <dbReference type="WBParaSite" id="PgB03_g053_t04"/>
    </source>
</evidence>
<dbReference type="AlphaFoldDB" id="A0A914ZFZ4"/>
<reference evidence="2 3" key="1">
    <citation type="submission" date="2022-11" db="UniProtKB">
        <authorList>
            <consortium name="WormBaseParasite"/>
        </authorList>
    </citation>
    <scope>IDENTIFICATION</scope>
</reference>
<proteinExistence type="predicted"/>
<dbReference type="WBParaSite" id="PgB03_g053_t04">
    <property type="protein sequence ID" value="PgB03_g053_t04"/>
    <property type="gene ID" value="PgB03_g053"/>
</dbReference>